<dbReference type="EMBL" id="JAGTJR010000010">
    <property type="protein sequence ID" value="KAH7053392.1"/>
    <property type="molecule type" value="Genomic_DNA"/>
</dbReference>
<keyword evidence="9" id="KW-1015">Disulfide bond</keyword>
<keyword evidence="7" id="KW-0186">Copper</keyword>
<dbReference type="Gene3D" id="2.70.50.70">
    <property type="match status" value="1"/>
</dbReference>
<evidence type="ECO:0000256" key="6">
    <source>
        <dbReference type="ARBA" id="ARBA00023002"/>
    </source>
</evidence>
<keyword evidence="4" id="KW-0479">Metal-binding</keyword>
<feature type="signal peptide" evidence="12">
    <location>
        <begin position="1"/>
        <end position="20"/>
    </location>
</feature>
<proteinExistence type="inferred from homology"/>
<dbReference type="InterPro" id="IPR054497">
    <property type="entry name" value="LPMO_AA14"/>
</dbReference>
<evidence type="ECO:0000256" key="4">
    <source>
        <dbReference type="ARBA" id="ARBA00022723"/>
    </source>
</evidence>
<evidence type="ECO:0000313" key="13">
    <source>
        <dbReference type="EMBL" id="KAH7053392.1"/>
    </source>
</evidence>
<comment type="caution">
    <text evidence="13">The sequence shown here is derived from an EMBL/GenBank/DDBJ whole genome shotgun (WGS) entry which is preliminary data.</text>
</comment>
<dbReference type="Pfam" id="PF22810">
    <property type="entry name" value="LPMO_AA14"/>
    <property type="match status" value="1"/>
</dbReference>
<evidence type="ECO:0000256" key="3">
    <source>
        <dbReference type="ARBA" id="ARBA00022525"/>
    </source>
</evidence>
<dbReference type="Proteomes" id="UP000774617">
    <property type="component" value="Unassembled WGS sequence"/>
</dbReference>
<organism evidence="13 14">
    <name type="scientific">Macrophomina phaseolina</name>
    <dbReference type="NCBI Taxonomy" id="35725"/>
    <lineage>
        <taxon>Eukaryota</taxon>
        <taxon>Fungi</taxon>
        <taxon>Dikarya</taxon>
        <taxon>Ascomycota</taxon>
        <taxon>Pezizomycotina</taxon>
        <taxon>Dothideomycetes</taxon>
        <taxon>Dothideomycetes incertae sedis</taxon>
        <taxon>Botryosphaeriales</taxon>
        <taxon>Botryosphaeriaceae</taxon>
        <taxon>Macrophomina</taxon>
    </lineage>
</organism>
<evidence type="ECO:0000256" key="9">
    <source>
        <dbReference type="ARBA" id="ARBA00023157"/>
    </source>
</evidence>
<evidence type="ECO:0000256" key="5">
    <source>
        <dbReference type="ARBA" id="ARBA00022729"/>
    </source>
</evidence>
<evidence type="ECO:0000256" key="8">
    <source>
        <dbReference type="ARBA" id="ARBA00023033"/>
    </source>
</evidence>
<sequence>MHIMNSSILTLLAALGLAQAHIAAWGPGMYCRNGTEEGIDNGDNSAPVPPLYNLPKSKWWFQADRGCSSFPPDDGDFLELPAGGSFTVELANNRAFTTLSFNGERTSDWPDGDDHPEDWNGGSEGEGCIQNGFMHTQNHSMAGGTAWAIAYNDDLNAIAMEDLVVFSVLDHTPWKRLATYDVPAALPACPPTGCTCAWLWVANGCGEPNMYMQGFKCKVTGATSSRPLAKAKPPVYCEDDPSLCVKGAKQMVAWNQQDGNNVQVPSGKFPTYSKKCGWEAGAQNDIF</sequence>
<comment type="cofactor">
    <cofactor evidence="1">
        <name>Cu(2+)</name>
        <dbReference type="ChEBI" id="CHEBI:29036"/>
    </cofactor>
</comment>
<keyword evidence="10" id="KW-0325">Glycoprotein</keyword>
<evidence type="ECO:0000256" key="2">
    <source>
        <dbReference type="ARBA" id="ARBA00004613"/>
    </source>
</evidence>
<keyword evidence="14" id="KW-1185">Reference proteome</keyword>
<gene>
    <name evidence="13" type="ORF">B0J12DRAFT_727616</name>
</gene>
<evidence type="ECO:0000256" key="7">
    <source>
        <dbReference type="ARBA" id="ARBA00023008"/>
    </source>
</evidence>
<evidence type="ECO:0008006" key="15">
    <source>
        <dbReference type="Google" id="ProtNLM"/>
    </source>
</evidence>
<evidence type="ECO:0000256" key="1">
    <source>
        <dbReference type="ARBA" id="ARBA00001973"/>
    </source>
</evidence>
<name>A0ABQ8GEL7_9PEZI</name>
<comment type="similarity">
    <text evidence="11">Belongs to the polysaccharide monooxygenase AA14 family.</text>
</comment>
<evidence type="ECO:0000313" key="14">
    <source>
        <dbReference type="Proteomes" id="UP000774617"/>
    </source>
</evidence>
<keyword evidence="8" id="KW-0503">Monooxygenase</keyword>
<reference evidence="13 14" key="1">
    <citation type="journal article" date="2021" name="Nat. Commun.">
        <title>Genetic determinants of endophytism in the Arabidopsis root mycobiome.</title>
        <authorList>
            <person name="Mesny F."/>
            <person name="Miyauchi S."/>
            <person name="Thiergart T."/>
            <person name="Pickel B."/>
            <person name="Atanasova L."/>
            <person name="Karlsson M."/>
            <person name="Huettel B."/>
            <person name="Barry K.W."/>
            <person name="Haridas S."/>
            <person name="Chen C."/>
            <person name="Bauer D."/>
            <person name="Andreopoulos W."/>
            <person name="Pangilinan J."/>
            <person name="LaButti K."/>
            <person name="Riley R."/>
            <person name="Lipzen A."/>
            <person name="Clum A."/>
            <person name="Drula E."/>
            <person name="Henrissat B."/>
            <person name="Kohler A."/>
            <person name="Grigoriev I.V."/>
            <person name="Martin F.M."/>
            <person name="Hacquard S."/>
        </authorList>
    </citation>
    <scope>NUCLEOTIDE SEQUENCE [LARGE SCALE GENOMIC DNA]</scope>
    <source>
        <strain evidence="13 14">MPI-SDFR-AT-0080</strain>
    </source>
</reference>
<accession>A0ABQ8GEL7</accession>
<evidence type="ECO:0000256" key="11">
    <source>
        <dbReference type="ARBA" id="ARBA00046340"/>
    </source>
</evidence>
<keyword evidence="5 12" id="KW-0732">Signal</keyword>
<evidence type="ECO:0000256" key="10">
    <source>
        <dbReference type="ARBA" id="ARBA00023180"/>
    </source>
</evidence>
<evidence type="ECO:0000256" key="12">
    <source>
        <dbReference type="SAM" id="SignalP"/>
    </source>
</evidence>
<keyword evidence="3" id="KW-0964">Secreted</keyword>
<feature type="chain" id="PRO_5046305143" description="Proteophosphoglycan ppg4" evidence="12">
    <location>
        <begin position="21"/>
        <end position="287"/>
    </location>
</feature>
<comment type="subcellular location">
    <subcellularLocation>
        <location evidence="2">Secreted</location>
    </subcellularLocation>
</comment>
<protein>
    <recommendedName>
        <fullName evidence="15">Proteophosphoglycan ppg4</fullName>
    </recommendedName>
</protein>
<keyword evidence="6" id="KW-0560">Oxidoreductase</keyword>